<evidence type="ECO:0000256" key="4">
    <source>
        <dbReference type="ARBA" id="ARBA00023136"/>
    </source>
</evidence>
<accession>A0ABD6BNL5</accession>
<feature type="transmembrane region" description="Helical" evidence="5">
    <location>
        <begin position="84"/>
        <end position="106"/>
    </location>
</feature>
<evidence type="ECO:0000256" key="2">
    <source>
        <dbReference type="ARBA" id="ARBA00022692"/>
    </source>
</evidence>
<organism evidence="7 8">
    <name type="scientific">Halolamina litorea</name>
    <dbReference type="NCBI Taxonomy" id="1515593"/>
    <lineage>
        <taxon>Archaea</taxon>
        <taxon>Methanobacteriati</taxon>
        <taxon>Methanobacteriota</taxon>
        <taxon>Stenosarchaea group</taxon>
        <taxon>Halobacteria</taxon>
        <taxon>Halobacteriales</taxon>
        <taxon>Haloferacaceae</taxon>
    </lineage>
</organism>
<keyword evidence="8" id="KW-1185">Reference proteome</keyword>
<evidence type="ECO:0000256" key="5">
    <source>
        <dbReference type="HAMAP-Rule" id="MF_00902"/>
    </source>
</evidence>
<gene>
    <name evidence="5" type="primary">tatC</name>
    <name evidence="7" type="ORF">ACFSAU_01675</name>
</gene>
<dbReference type="Proteomes" id="UP001597139">
    <property type="component" value="Unassembled WGS sequence"/>
</dbReference>
<feature type="transmembrane region" description="Helical" evidence="5">
    <location>
        <begin position="726"/>
        <end position="747"/>
    </location>
</feature>
<feature type="region of interest" description="Disordered" evidence="6">
    <location>
        <begin position="421"/>
        <end position="441"/>
    </location>
</feature>
<protein>
    <recommendedName>
        <fullName evidence="5">Sec-independent protein translocase protein TatC</fullName>
    </recommendedName>
</protein>
<comment type="caution">
    <text evidence="7">The sequence shown here is derived from an EMBL/GenBank/DDBJ whole genome shotgun (WGS) entry which is preliminary data.</text>
</comment>
<keyword evidence="5" id="KW-1003">Cell membrane</keyword>
<dbReference type="GO" id="GO:0008320">
    <property type="term" value="F:protein transmembrane transporter activity"/>
    <property type="evidence" value="ECO:0007669"/>
    <property type="project" value="UniProtKB-UniRule"/>
</dbReference>
<dbReference type="AlphaFoldDB" id="A0ABD6BNL5"/>
<feature type="transmembrane region" description="Helical" evidence="5">
    <location>
        <begin position="34"/>
        <end position="53"/>
    </location>
</feature>
<feature type="region of interest" description="Disordered" evidence="6">
    <location>
        <begin position="604"/>
        <end position="623"/>
    </location>
</feature>
<dbReference type="EMBL" id="JBHUCZ010000001">
    <property type="protein sequence ID" value="MFD1566190.1"/>
    <property type="molecule type" value="Genomic_DNA"/>
</dbReference>
<sequence length="910" mass="97942">MSSALDDDTQRAIAEGRETAGAMLRSAQKDLQKVFIVFLIGFLGAFYALRGGIWDWLKGVTTARMPDELASQFDIIAQTPFDVILLQAKISLVVGIVVAAPVLLYFSRDALKERGRWPEVPIPMWKVVPIVFLSFLLFMGGMAYGYLLFFPIMFNFLAGNALAAGFAPYWSIVLWTQFVVLLTVSFGLAAQMPLAITGLSYTGVVPYEQFRDKWRYAVVAIFVFGAVFSPPDPFTQIMWAVPLLVLYAFSLYLAKFAVTMKRGSERLTLGGLVGGNWNTLAALVVAGVAVAWLFENAGGRSGADAALEAIGSSYRAPVLSELTSLSATANVVLAGLVIGLLFAVVGLLTFAYRELDESVAPDAETGDPTGIDLDELDEAGVRAAPIQAFEAMSEPEALEAAQNAIDEGHHAKAQAILDRHDEAHEPDPDAPEPPTYESDPLFTPVNPVAAISRGRGWIDWGQRVREQGGPLAALGVLVLAVSYAVFGYPGEVNSLLSQVGFSVAVPDYGLSSAVAAGAAAGIALGLVAVLVTIYALLASYFAGTDPTAVNVGELTTEELERAPPATFAALEEPAANFYANRALEAGDDARARLIFERYDDAVEQAEAESEEKREPGSMGDRTQRAGSTFLSEFAEDTDEDDIGGYYKDIQFILGSLTSGLFYIVGTFMVVMAGSFFWLYTGGIKDVYADFLSRVPGEVLQPGQTAAEASKVIALHPVEALVFEVKFSALLGVAATLPLIAYFAWPALRDLGFVRGRRQVIFGWVGLLTAGLLGGMVFGYFEVAPRVISFLVTDALDANMTISYRITDFFWLIFFTTAGIGLLADVPVLMVLLNTAGVSYTAMRSRWREVMIGMLLAASLLTPADILTMFMVTIPLMAAYGVGIGVLYVLTLGGRRNLRKPTIGPKGLEKQ</sequence>
<feature type="transmembrane region" description="Helical" evidence="5">
    <location>
        <begin position="275"/>
        <end position="294"/>
    </location>
</feature>
<dbReference type="GO" id="GO:0043953">
    <property type="term" value="P:protein transport by the Tat complex"/>
    <property type="evidence" value="ECO:0007669"/>
    <property type="project" value="UniProtKB-UniRule"/>
</dbReference>
<feature type="transmembrane region" description="Helical" evidence="5">
    <location>
        <begin position="510"/>
        <end position="537"/>
    </location>
</feature>
<dbReference type="InterPro" id="IPR002033">
    <property type="entry name" value="TatC"/>
</dbReference>
<keyword evidence="3 5" id="KW-1133">Transmembrane helix</keyword>
<evidence type="ECO:0000256" key="3">
    <source>
        <dbReference type="ARBA" id="ARBA00022989"/>
    </source>
</evidence>
<dbReference type="PRINTS" id="PR01840">
    <property type="entry name" value="TATCFAMILY"/>
</dbReference>
<comment type="subcellular location">
    <subcellularLocation>
        <location evidence="5">Cell membrane</location>
        <topology evidence="5">Multi-pass membrane protein</topology>
    </subcellularLocation>
    <subcellularLocation>
        <location evidence="1">Membrane</location>
        <topology evidence="1">Multi-pass membrane protein</topology>
    </subcellularLocation>
</comment>
<evidence type="ECO:0000256" key="6">
    <source>
        <dbReference type="SAM" id="MobiDB-lite"/>
    </source>
</evidence>
<keyword evidence="5" id="KW-0653">Protein transport</keyword>
<dbReference type="HAMAP" id="MF_00902">
    <property type="entry name" value="TatC"/>
    <property type="match status" value="1"/>
</dbReference>
<feature type="transmembrane region" description="Helical" evidence="5">
    <location>
        <begin position="659"/>
        <end position="679"/>
    </location>
</feature>
<comment type="subunit">
    <text evidence="5">Forms a complex with TatA.</text>
</comment>
<reference evidence="7 8" key="1">
    <citation type="journal article" date="2019" name="Int. J. Syst. Evol. Microbiol.">
        <title>The Global Catalogue of Microorganisms (GCM) 10K type strain sequencing project: providing services to taxonomists for standard genome sequencing and annotation.</title>
        <authorList>
            <consortium name="The Broad Institute Genomics Platform"/>
            <consortium name="The Broad Institute Genome Sequencing Center for Infectious Disease"/>
            <person name="Wu L."/>
            <person name="Ma J."/>
        </authorList>
    </citation>
    <scope>NUCLEOTIDE SEQUENCE [LARGE SCALE GENOMIC DNA]</scope>
    <source>
        <strain evidence="7 8">CGMCC 1.12859</strain>
    </source>
</reference>
<feature type="transmembrane region" description="Helical" evidence="5">
    <location>
        <begin position="331"/>
        <end position="352"/>
    </location>
</feature>
<comment type="caution">
    <text evidence="5">Lacks conserved residue(s) required for the propagation of feature annotation.</text>
</comment>
<keyword evidence="2 5" id="KW-0812">Transmembrane</keyword>
<feature type="transmembrane region" description="Helical" evidence="5">
    <location>
        <begin position="169"/>
        <end position="202"/>
    </location>
</feature>
<keyword evidence="5" id="KW-0813">Transport</keyword>
<comment type="function">
    <text evidence="5">Part of the twin-arginine translocation (Tat) system that transports large folded proteins containing a characteristic twin-arginine motif in their signal peptide across membranes.</text>
</comment>
<comment type="similarity">
    <text evidence="5">Belongs to the TatC family.</text>
</comment>
<feature type="transmembrane region" description="Helical" evidence="5">
    <location>
        <begin position="127"/>
        <end position="149"/>
    </location>
</feature>
<evidence type="ECO:0000313" key="7">
    <source>
        <dbReference type="EMBL" id="MFD1566190.1"/>
    </source>
</evidence>
<dbReference type="RefSeq" id="WP_267645460.1">
    <property type="nucleotide sequence ID" value="NZ_JANHGR010000001.1"/>
</dbReference>
<proteinExistence type="inferred from homology"/>
<keyword evidence="4 5" id="KW-0472">Membrane</keyword>
<feature type="transmembrane region" description="Helical" evidence="5">
    <location>
        <begin position="869"/>
        <end position="889"/>
    </location>
</feature>
<dbReference type="PANTHER" id="PTHR30371:SF0">
    <property type="entry name" value="SEC-INDEPENDENT PROTEIN TRANSLOCASE PROTEIN TATC, CHLOROPLASTIC-RELATED"/>
    <property type="match status" value="1"/>
</dbReference>
<feature type="transmembrane region" description="Helical" evidence="5">
    <location>
        <begin position="846"/>
        <end position="863"/>
    </location>
</feature>
<evidence type="ECO:0000256" key="1">
    <source>
        <dbReference type="ARBA" id="ARBA00004141"/>
    </source>
</evidence>
<feature type="transmembrane region" description="Helical" evidence="5">
    <location>
        <begin position="759"/>
        <end position="780"/>
    </location>
</feature>
<dbReference type="PANTHER" id="PTHR30371">
    <property type="entry name" value="SEC-INDEPENDENT PROTEIN TRANSLOCASE PROTEIN TATC"/>
    <property type="match status" value="1"/>
</dbReference>
<feature type="transmembrane region" description="Helical" evidence="5">
    <location>
        <begin position="808"/>
        <end position="834"/>
    </location>
</feature>
<name>A0ABD6BNL5_9EURY</name>
<dbReference type="GO" id="GO:0033281">
    <property type="term" value="C:TAT protein transport complex"/>
    <property type="evidence" value="ECO:0007669"/>
    <property type="project" value="UniProtKB-UniRule"/>
</dbReference>
<feature type="transmembrane region" description="Helical" evidence="5">
    <location>
        <begin position="471"/>
        <end position="490"/>
    </location>
</feature>
<keyword evidence="5" id="KW-0811">Translocation</keyword>
<feature type="transmembrane region" description="Helical" evidence="5">
    <location>
        <begin position="237"/>
        <end position="254"/>
    </location>
</feature>
<evidence type="ECO:0000313" key="8">
    <source>
        <dbReference type="Proteomes" id="UP001597139"/>
    </source>
</evidence>
<dbReference type="Pfam" id="PF00902">
    <property type="entry name" value="TatC"/>
    <property type="match status" value="2"/>
</dbReference>